<proteinExistence type="predicted"/>
<organism evidence="1 2">
    <name type="scientific">Sphaerospermopsis reniformis</name>
    <dbReference type="NCBI Taxonomy" id="531300"/>
    <lineage>
        <taxon>Bacteria</taxon>
        <taxon>Bacillati</taxon>
        <taxon>Cyanobacteriota</taxon>
        <taxon>Cyanophyceae</taxon>
        <taxon>Nostocales</taxon>
        <taxon>Aphanizomenonaceae</taxon>
        <taxon>Sphaerospermopsis</taxon>
    </lineage>
</organism>
<sequence length="45" mass="5126">MTPLMPHEHNKRLIEKLIDTLVEELNLNVRGCLKSRIGSKKALSV</sequence>
<protein>
    <submittedName>
        <fullName evidence="1">Uncharacterized protein</fullName>
    </submittedName>
</protein>
<dbReference type="AlphaFoldDB" id="A0A480A994"/>
<dbReference type="EMBL" id="BJCE01000619">
    <property type="protein sequence ID" value="GCL40313.1"/>
    <property type="molecule type" value="Genomic_DNA"/>
</dbReference>
<accession>A0A480A994</accession>
<evidence type="ECO:0000313" key="1">
    <source>
        <dbReference type="EMBL" id="GCL40313.1"/>
    </source>
</evidence>
<keyword evidence="2" id="KW-1185">Reference proteome</keyword>
<dbReference type="Proteomes" id="UP000300142">
    <property type="component" value="Unassembled WGS sequence"/>
</dbReference>
<evidence type="ECO:0000313" key="2">
    <source>
        <dbReference type="Proteomes" id="UP000300142"/>
    </source>
</evidence>
<name>A0A480A994_9CYAN</name>
<gene>
    <name evidence="1" type="ORF">SR1949_54510</name>
</gene>
<comment type="caution">
    <text evidence="1">The sequence shown here is derived from an EMBL/GenBank/DDBJ whole genome shotgun (WGS) entry which is preliminary data.</text>
</comment>
<reference evidence="2" key="1">
    <citation type="submission" date="2019-02" db="EMBL/GenBank/DDBJ databases">
        <title>Draft genome sequence of Sphaerospermopsis reniformis NIES-1949.</title>
        <authorList>
            <person name="Yamaguchi H."/>
            <person name="Suzuki S."/>
            <person name="Kawachi M."/>
        </authorList>
    </citation>
    <scope>NUCLEOTIDE SEQUENCE [LARGE SCALE GENOMIC DNA]</scope>
    <source>
        <strain evidence="2">NIES-1949</strain>
    </source>
</reference>